<gene>
    <name evidence="1" type="ORF">CSB93_4609</name>
</gene>
<organism evidence="1 2">
    <name type="scientific">Pseudomonas paraeruginosa</name>
    <dbReference type="NCBI Taxonomy" id="2994495"/>
    <lineage>
        <taxon>Bacteria</taxon>
        <taxon>Pseudomonadati</taxon>
        <taxon>Pseudomonadota</taxon>
        <taxon>Gammaproteobacteria</taxon>
        <taxon>Pseudomonadales</taxon>
        <taxon>Pseudomonadaceae</taxon>
        <taxon>Pseudomonas</taxon>
    </lineage>
</organism>
<name>A0A2R3J1E6_9PSED</name>
<evidence type="ECO:0000313" key="1">
    <source>
        <dbReference type="EMBL" id="AVK08004.1"/>
    </source>
</evidence>
<dbReference type="AlphaFoldDB" id="A0A2R3J1E6"/>
<dbReference type="EMBL" id="CP027169">
    <property type="protein sequence ID" value="AVK08004.1"/>
    <property type="molecule type" value="Genomic_DNA"/>
</dbReference>
<evidence type="ECO:0000313" key="2">
    <source>
        <dbReference type="Proteomes" id="UP000238390"/>
    </source>
</evidence>
<dbReference type="RefSeq" id="WP_034083015.1">
    <property type="nucleotide sequence ID" value="NZ_CP027169.1"/>
</dbReference>
<proteinExistence type="predicted"/>
<accession>A0A2R3J1E6</accession>
<reference evidence="1 2" key="1">
    <citation type="submission" date="2018-02" db="EMBL/GenBank/DDBJ databases">
        <title>FDA/CDC Antimicrobial Resistant Isolate Bank Genome Sequencing.</title>
        <authorList>
            <person name="Benahmed F.H."/>
            <person name="Lutgring J.D."/>
            <person name="Yoo B."/>
            <person name="Machado M."/>
            <person name="Brown A."/>
            <person name="McAllister G."/>
            <person name="Perry A."/>
            <person name="Halpin A.L."/>
            <person name="Vavikolanu K."/>
            <person name="Ott S."/>
            <person name="Zhao X."/>
            <person name="Tallon L.J."/>
            <person name="Sadzewicz L."/>
            <person name="Aluvathingal J."/>
            <person name="Nadendla S."/>
            <person name="Voskania-kordi A."/>
            <person name="Simonyan V."/>
            <person name="Patel J."/>
            <person name="Shawar R.M."/>
        </authorList>
    </citation>
    <scope>NUCLEOTIDE SEQUENCE [LARGE SCALE GENOMIC DNA]</scope>
    <source>
        <strain evidence="1 2">AR_0356</strain>
    </source>
</reference>
<sequence length="59" mass="6188">MHNGVQVVSAPLTTLFVVVTAAFAASLDHRHPLATPSSATSEPGIAHDIRLLPRAAAFR</sequence>
<dbReference type="Proteomes" id="UP000238390">
    <property type="component" value="Chromosome"/>
</dbReference>
<protein>
    <submittedName>
        <fullName evidence="1">Uncharacterized protein</fullName>
    </submittedName>
</protein>
<keyword evidence="2" id="KW-1185">Reference proteome</keyword>